<evidence type="ECO:0000259" key="2">
    <source>
        <dbReference type="Pfam" id="PF07859"/>
    </source>
</evidence>
<dbReference type="InterPro" id="IPR029058">
    <property type="entry name" value="AB_hydrolase_fold"/>
</dbReference>
<name>A0A7W7CB81_9PSEU</name>
<sequence>MALHPVVRLGLWLAQRVRMPEMTSLDDYRDWDARSYRVIHRLMARPPRPARLLARRIPVPGGEILLRIYLPHGSGPFPAHVFAHGGAFWMGSIEDTDPLCRWYCAHAGCVIVSVAYRLAPEHPYPTPVEDVYAAFRWTREHAAQLGVDPARVSIGGVSAGAGLAAAATLMARDRGTPLPVAQVLEIPFLDTTLGTAVDTGVGLSTVYLREAAGLYTGGGEHALAEYASPGLAADLAGLPPTLVLTCEYDTLRGSGTAYVERLRAAGVAVEWFDLPGHIHGSSYLTRLLPSSRRYVDTVVHWLRTGR</sequence>
<dbReference type="RefSeq" id="WP_185003833.1">
    <property type="nucleotide sequence ID" value="NZ_BAAAUI010000080.1"/>
</dbReference>
<evidence type="ECO:0000313" key="3">
    <source>
        <dbReference type="EMBL" id="MBB4677951.1"/>
    </source>
</evidence>
<dbReference type="InterPro" id="IPR013094">
    <property type="entry name" value="AB_hydrolase_3"/>
</dbReference>
<dbReference type="PANTHER" id="PTHR48081">
    <property type="entry name" value="AB HYDROLASE SUPERFAMILY PROTEIN C4A8.06C"/>
    <property type="match status" value="1"/>
</dbReference>
<dbReference type="Proteomes" id="UP000533598">
    <property type="component" value="Unassembled WGS sequence"/>
</dbReference>
<protein>
    <submittedName>
        <fullName evidence="3">Acetyl esterase</fullName>
        <ecNumber evidence="3">3.1.1.-</ecNumber>
    </submittedName>
</protein>
<feature type="domain" description="Alpha/beta hydrolase fold-3" evidence="2">
    <location>
        <begin position="81"/>
        <end position="280"/>
    </location>
</feature>
<dbReference type="Gene3D" id="3.40.50.1820">
    <property type="entry name" value="alpha/beta hydrolase"/>
    <property type="match status" value="1"/>
</dbReference>
<accession>A0A7W7CB81</accession>
<dbReference type="InterPro" id="IPR050300">
    <property type="entry name" value="GDXG_lipolytic_enzyme"/>
</dbReference>
<evidence type="ECO:0000313" key="4">
    <source>
        <dbReference type="Proteomes" id="UP000533598"/>
    </source>
</evidence>
<proteinExistence type="predicted"/>
<dbReference type="Pfam" id="PF07859">
    <property type="entry name" value="Abhydrolase_3"/>
    <property type="match status" value="1"/>
</dbReference>
<organism evidence="3 4">
    <name type="scientific">Crossiella cryophila</name>
    <dbReference type="NCBI Taxonomy" id="43355"/>
    <lineage>
        <taxon>Bacteria</taxon>
        <taxon>Bacillati</taxon>
        <taxon>Actinomycetota</taxon>
        <taxon>Actinomycetes</taxon>
        <taxon>Pseudonocardiales</taxon>
        <taxon>Pseudonocardiaceae</taxon>
        <taxon>Crossiella</taxon>
    </lineage>
</organism>
<dbReference type="AlphaFoldDB" id="A0A7W7CB81"/>
<gene>
    <name evidence="3" type="ORF">HNR67_004069</name>
</gene>
<evidence type="ECO:0000256" key="1">
    <source>
        <dbReference type="ARBA" id="ARBA00022801"/>
    </source>
</evidence>
<dbReference type="EC" id="3.1.1.-" evidence="3"/>
<dbReference type="EMBL" id="JACHMH010000001">
    <property type="protein sequence ID" value="MBB4677951.1"/>
    <property type="molecule type" value="Genomic_DNA"/>
</dbReference>
<keyword evidence="1 3" id="KW-0378">Hydrolase</keyword>
<comment type="caution">
    <text evidence="3">The sequence shown here is derived from an EMBL/GenBank/DDBJ whole genome shotgun (WGS) entry which is preliminary data.</text>
</comment>
<keyword evidence="4" id="KW-1185">Reference proteome</keyword>
<reference evidence="3 4" key="1">
    <citation type="submission" date="2020-08" db="EMBL/GenBank/DDBJ databases">
        <title>Sequencing the genomes of 1000 actinobacteria strains.</title>
        <authorList>
            <person name="Klenk H.-P."/>
        </authorList>
    </citation>
    <scope>NUCLEOTIDE SEQUENCE [LARGE SCALE GENOMIC DNA]</scope>
    <source>
        <strain evidence="3 4">DSM 44230</strain>
    </source>
</reference>
<dbReference type="SUPFAM" id="SSF53474">
    <property type="entry name" value="alpha/beta-Hydrolases"/>
    <property type="match status" value="1"/>
</dbReference>
<dbReference type="PANTHER" id="PTHR48081:SF8">
    <property type="entry name" value="ALPHA_BETA HYDROLASE FOLD-3 DOMAIN-CONTAINING PROTEIN-RELATED"/>
    <property type="match status" value="1"/>
</dbReference>
<dbReference type="GO" id="GO:0016787">
    <property type="term" value="F:hydrolase activity"/>
    <property type="evidence" value="ECO:0007669"/>
    <property type="project" value="UniProtKB-KW"/>
</dbReference>